<sequence>MYRQLPRVGEADLPSLTCSTCALRPCYLGLGLGLRQYAQKSKCGVTEVQCSPMYAFSVLHQAHRLRFSLSTEPPVQRISYGVSLVATYDHDGCLTLRAFGPKPPISAHYIYIHECINLASLPSPLHTQAAMHALEAILALTSRLASVFISGTEQSAGNVVFYNPTLGGGSMLVNTLNGYGEPLNVIISGESSQDILTDDGVVNYARAIGFSEECFGIHLGTPFPANLGDGNGWVNQTIELRQDYGDSGVGTCLESLIGGNHFRMFRQNGTTADSGGLFLAVSKEEPATDNHDIIPDGYNIGRDSLVASAIGETDFNGVRYITKASNISGLLAPGDQGINHGVYCLTLAMKAWTNLFLGGGAMLEDTSNGYGEPLNVIVSNESSPGVLTDDGFVNYARAIGFSEECFGIHLGAPFSANLGDGNGTLGQSDDRVAPGLRQSGHWELFGEFDWRESFPPESENHDIIPNGYNIGRDCLVAIAIGETIFHGVRFITHVARAQHFGRVSIMLLRKMGITLLTVTIV</sequence>
<keyword evidence="2" id="KW-1185">Reference proteome</keyword>
<dbReference type="AlphaFoldDB" id="A0A8I2Z411"/>
<proteinExistence type="predicted"/>
<accession>A0A8I2Z411</accession>
<reference evidence="1" key="1">
    <citation type="submission" date="2021-03" db="EMBL/GenBank/DDBJ databases">
        <title>Evolutionary innovations through gain and loss of genes in the ectomycorrhizal Boletales.</title>
        <authorList>
            <person name="Wu G."/>
            <person name="Miyauchi S."/>
            <person name="Morin E."/>
            <person name="Yang Z.-L."/>
            <person name="Xu J."/>
            <person name="Martin F.M."/>
        </authorList>
    </citation>
    <scope>NUCLEOTIDE SEQUENCE</scope>
    <source>
        <strain evidence="1">BR01</strain>
    </source>
</reference>
<comment type="caution">
    <text evidence="1">The sequence shown here is derived from an EMBL/GenBank/DDBJ whole genome shotgun (WGS) entry which is preliminary data.</text>
</comment>
<dbReference type="Proteomes" id="UP000683000">
    <property type="component" value="Unassembled WGS sequence"/>
</dbReference>
<protein>
    <submittedName>
        <fullName evidence="1">Uncharacterized protein</fullName>
    </submittedName>
</protein>
<evidence type="ECO:0000313" key="2">
    <source>
        <dbReference type="Proteomes" id="UP000683000"/>
    </source>
</evidence>
<name>A0A8I2Z411_9AGAM</name>
<gene>
    <name evidence="1" type="ORF">JVT61DRAFT_842</name>
</gene>
<dbReference type="OrthoDB" id="2310204at2759"/>
<organism evidence="1 2">
    <name type="scientific">Boletus reticuloceps</name>
    <dbReference type="NCBI Taxonomy" id="495285"/>
    <lineage>
        <taxon>Eukaryota</taxon>
        <taxon>Fungi</taxon>
        <taxon>Dikarya</taxon>
        <taxon>Basidiomycota</taxon>
        <taxon>Agaricomycotina</taxon>
        <taxon>Agaricomycetes</taxon>
        <taxon>Agaricomycetidae</taxon>
        <taxon>Boletales</taxon>
        <taxon>Boletineae</taxon>
        <taxon>Boletaceae</taxon>
        <taxon>Boletoideae</taxon>
        <taxon>Boletus</taxon>
    </lineage>
</organism>
<evidence type="ECO:0000313" key="1">
    <source>
        <dbReference type="EMBL" id="KAG6382192.1"/>
    </source>
</evidence>
<dbReference type="EMBL" id="JAGFBS010000001">
    <property type="protein sequence ID" value="KAG6382192.1"/>
    <property type="molecule type" value="Genomic_DNA"/>
</dbReference>